<feature type="region of interest" description="Disordered" evidence="1">
    <location>
        <begin position="1"/>
        <end position="21"/>
    </location>
</feature>
<proteinExistence type="predicted"/>
<feature type="region of interest" description="Disordered" evidence="1">
    <location>
        <begin position="193"/>
        <end position="216"/>
    </location>
</feature>
<feature type="compositionally biased region" description="Pro residues" evidence="1">
    <location>
        <begin position="74"/>
        <end position="83"/>
    </location>
</feature>
<organism evidence="2">
    <name type="scientific">viral metagenome</name>
    <dbReference type="NCBI Taxonomy" id="1070528"/>
    <lineage>
        <taxon>unclassified sequences</taxon>
        <taxon>metagenomes</taxon>
        <taxon>organismal metagenomes</taxon>
    </lineage>
</organism>
<feature type="compositionally biased region" description="Basic and acidic residues" evidence="1">
    <location>
        <begin position="107"/>
        <end position="121"/>
    </location>
</feature>
<dbReference type="AlphaFoldDB" id="A0A6C0F0X7"/>
<feature type="region of interest" description="Disordered" evidence="1">
    <location>
        <begin position="55"/>
        <end position="121"/>
    </location>
</feature>
<sequence>MFQQHPPNPQHHKPKPPVSIAKPEVAAAVAAVAAPPAFAVADLPPLEKKKFKITVAKKTSASTSPSAPHVSLVPAPPSAPASPAPVSVSPRTKKIKITIKQQPKQQPKQEKQEQPKQEQPKQECYHFNDIAPPVSMIYTPCGDYIAPPPKCSRFFIENRHCFLRSADYACIDPITKEVFGFWNCEIGKKCELLPPPPPTDDDQNDDDHDDHDDHDHHDATIANLVQLDNNDDDCNKIDPLAMRKKSDANRARITGQPVALLRQKIATKYGMLWRRR</sequence>
<accession>A0A6C0F0X7</accession>
<reference evidence="2" key="1">
    <citation type="journal article" date="2020" name="Nature">
        <title>Giant virus diversity and host interactions through global metagenomics.</title>
        <authorList>
            <person name="Schulz F."/>
            <person name="Roux S."/>
            <person name="Paez-Espino D."/>
            <person name="Jungbluth S."/>
            <person name="Walsh D.A."/>
            <person name="Denef V.J."/>
            <person name="McMahon K.D."/>
            <person name="Konstantinidis K.T."/>
            <person name="Eloe-Fadrosh E.A."/>
            <person name="Kyrpides N.C."/>
            <person name="Woyke T."/>
        </authorList>
    </citation>
    <scope>NUCLEOTIDE SEQUENCE</scope>
    <source>
        <strain evidence="2">GVMAG-M-3300009163-63</strain>
    </source>
</reference>
<evidence type="ECO:0000313" key="2">
    <source>
        <dbReference type="EMBL" id="QHT34313.1"/>
    </source>
</evidence>
<feature type="compositionally biased region" description="Acidic residues" evidence="1">
    <location>
        <begin position="199"/>
        <end position="210"/>
    </location>
</feature>
<feature type="compositionally biased region" description="Low complexity" evidence="1">
    <location>
        <begin position="55"/>
        <end position="73"/>
    </location>
</feature>
<protein>
    <submittedName>
        <fullName evidence="2">Uncharacterized protein</fullName>
    </submittedName>
</protein>
<name>A0A6C0F0X7_9ZZZZ</name>
<evidence type="ECO:0000256" key="1">
    <source>
        <dbReference type="SAM" id="MobiDB-lite"/>
    </source>
</evidence>
<dbReference type="EMBL" id="MN738998">
    <property type="protein sequence ID" value="QHT34313.1"/>
    <property type="molecule type" value="Genomic_DNA"/>
</dbReference>